<evidence type="ECO:0000313" key="5">
    <source>
        <dbReference type="EMBL" id="MFC3876675.1"/>
    </source>
</evidence>
<dbReference type="PROSITE" id="PS01124">
    <property type="entry name" value="HTH_ARAC_FAMILY_2"/>
    <property type="match status" value="1"/>
</dbReference>
<name>A0ABV8AI57_9FLAO</name>
<keyword evidence="3" id="KW-0804">Transcription</keyword>
<protein>
    <submittedName>
        <fullName evidence="5">Helix-turn-helix domain-containing protein</fullName>
    </submittedName>
</protein>
<keyword evidence="2" id="KW-0238">DNA-binding</keyword>
<comment type="caution">
    <text evidence="5">The sequence shown here is derived from an EMBL/GenBank/DDBJ whole genome shotgun (WGS) entry which is preliminary data.</text>
</comment>
<evidence type="ECO:0000256" key="1">
    <source>
        <dbReference type="ARBA" id="ARBA00023015"/>
    </source>
</evidence>
<dbReference type="SUPFAM" id="SSF46689">
    <property type="entry name" value="Homeodomain-like"/>
    <property type="match status" value="1"/>
</dbReference>
<dbReference type="PANTHER" id="PTHR43280:SF32">
    <property type="entry name" value="TRANSCRIPTIONAL REGULATORY PROTEIN"/>
    <property type="match status" value="1"/>
</dbReference>
<dbReference type="PRINTS" id="PR00032">
    <property type="entry name" value="HTHARAC"/>
</dbReference>
<dbReference type="EMBL" id="JBHSAT010000004">
    <property type="protein sequence ID" value="MFC3876675.1"/>
    <property type="molecule type" value="Genomic_DNA"/>
</dbReference>
<dbReference type="RefSeq" id="WP_386097801.1">
    <property type="nucleotide sequence ID" value="NZ_JBHSAT010000004.1"/>
</dbReference>
<dbReference type="Pfam" id="PF02311">
    <property type="entry name" value="AraC_binding"/>
    <property type="match status" value="1"/>
</dbReference>
<dbReference type="Proteomes" id="UP001595812">
    <property type="component" value="Unassembled WGS sequence"/>
</dbReference>
<dbReference type="Gene3D" id="1.10.10.60">
    <property type="entry name" value="Homeodomain-like"/>
    <property type="match status" value="2"/>
</dbReference>
<keyword evidence="6" id="KW-1185">Reference proteome</keyword>
<gene>
    <name evidence="5" type="ORF">ACFOSX_05465</name>
</gene>
<evidence type="ECO:0000256" key="2">
    <source>
        <dbReference type="ARBA" id="ARBA00023125"/>
    </source>
</evidence>
<keyword evidence="1" id="KW-0805">Transcription regulation</keyword>
<dbReference type="InterPro" id="IPR020449">
    <property type="entry name" value="Tscrpt_reg_AraC-type_HTH"/>
</dbReference>
<organism evidence="5 6">
    <name type="scientific">Winogradskyella maritima</name>
    <dbReference type="NCBI Taxonomy" id="1517766"/>
    <lineage>
        <taxon>Bacteria</taxon>
        <taxon>Pseudomonadati</taxon>
        <taxon>Bacteroidota</taxon>
        <taxon>Flavobacteriia</taxon>
        <taxon>Flavobacteriales</taxon>
        <taxon>Flavobacteriaceae</taxon>
        <taxon>Winogradskyella</taxon>
    </lineage>
</organism>
<evidence type="ECO:0000259" key="4">
    <source>
        <dbReference type="PROSITE" id="PS01124"/>
    </source>
</evidence>
<accession>A0ABV8AI57</accession>
<dbReference type="InterPro" id="IPR009057">
    <property type="entry name" value="Homeodomain-like_sf"/>
</dbReference>
<evidence type="ECO:0000313" key="6">
    <source>
        <dbReference type="Proteomes" id="UP001595812"/>
    </source>
</evidence>
<dbReference type="InterPro" id="IPR018060">
    <property type="entry name" value="HTH_AraC"/>
</dbReference>
<dbReference type="PANTHER" id="PTHR43280">
    <property type="entry name" value="ARAC-FAMILY TRANSCRIPTIONAL REGULATOR"/>
    <property type="match status" value="1"/>
</dbReference>
<sequence length="299" mass="35119">MSKQKYYQNIFALLRGLKTVQPLSEDFHIHKFSDTPNTWVKETSIFRSDTYSIILLTKGEAEYKIGLSEYHITEGSIYFQAPQHLRYYNRLSEWQGYVIVFMDSFFEDHPTLKKLVTEFDGFKITSKVVVQLSDEILSETEQMFQHLYDISYSKSVHRFAKAKSLLELVMHQSTEHYNYQYSNQKETKQNRIVKQFEQIVEKHLYDITQDNVERLITISEIASQININATYLGEVLKKVTGKTPKEILSDRIVLEARSLLNNTDMAINEIAYFLKFQDASNFTKFFKQKTGVSPSDYRL</sequence>
<dbReference type="Pfam" id="PF12833">
    <property type="entry name" value="HTH_18"/>
    <property type="match status" value="1"/>
</dbReference>
<dbReference type="InterPro" id="IPR003313">
    <property type="entry name" value="AraC-bd"/>
</dbReference>
<reference evidence="6" key="1">
    <citation type="journal article" date="2019" name="Int. J. Syst. Evol. Microbiol.">
        <title>The Global Catalogue of Microorganisms (GCM) 10K type strain sequencing project: providing services to taxonomists for standard genome sequencing and annotation.</title>
        <authorList>
            <consortium name="The Broad Institute Genomics Platform"/>
            <consortium name="The Broad Institute Genome Sequencing Center for Infectious Disease"/>
            <person name="Wu L."/>
            <person name="Ma J."/>
        </authorList>
    </citation>
    <scope>NUCLEOTIDE SEQUENCE [LARGE SCALE GENOMIC DNA]</scope>
    <source>
        <strain evidence="6">CECT 8979</strain>
    </source>
</reference>
<dbReference type="InterPro" id="IPR037923">
    <property type="entry name" value="HTH-like"/>
</dbReference>
<feature type="domain" description="HTH araC/xylS-type" evidence="4">
    <location>
        <begin position="202"/>
        <end position="299"/>
    </location>
</feature>
<dbReference type="SMART" id="SM00342">
    <property type="entry name" value="HTH_ARAC"/>
    <property type="match status" value="1"/>
</dbReference>
<evidence type="ECO:0000256" key="3">
    <source>
        <dbReference type="ARBA" id="ARBA00023163"/>
    </source>
</evidence>
<proteinExistence type="predicted"/>
<dbReference type="SUPFAM" id="SSF51215">
    <property type="entry name" value="Regulatory protein AraC"/>
    <property type="match status" value="1"/>
</dbReference>